<evidence type="ECO:0000313" key="3">
    <source>
        <dbReference type="EMBL" id="QWQ20843.2"/>
    </source>
</evidence>
<evidence type="ECO:0000313" key="4">
    <source>
        <dbReference type="Proteomes" id="UP000682358"/>
    </source>
</evidence>
<accession>A0AAJ4NJM2</accession>
<dbReference type="InterPro" id="IPR001584">
    <property type="entry name" value="Integrase_cat-core"/>
</dbReference>
<dbReference type="Gene3D" id="3.30.420.10">
    <property type="entry name" value="Ribonuclease H-like superfamily/Ribonuclease H"/>
    <property type="match status" value="1"/>
</dbReference>
<dbReference type="InterPro" id="IPR036397">
    <property type="entry name" value="RNaseH_sf"/>
</dbReference>
<name>A0AAJ4NJM2_PRORE</name>
<protein>
    <submittedName>
        <fullName evidence="3">DDE-type integrase/transposase/recombinase</fullName>
    </submittedName>
</protein>
<dbReference type="EMBL" id="CP076405">
    <property type="protein sequence ID" value="QWQ20843.2"/>
    <property type="molecule type" value="Genomic_DNA"/>
</dbReference>
<feature type="region of interest" description="Disordered" evidence="1">
    <location>
        <begin position="624"/>
        <end position="667"/>
    </location>
</feature>
<dbReference type="InterPro" id="IPR012337">
    <property type="entry name" value="RNaseH-like_sf"/>
</dbReference>
<sequence>MWQINEVVLFDNDPYRILAIEDGQVVWMQISADKGVPQARAELLLMQYLDEGRLVRTDDPYVHLDLEEPSVDSVSFQKREEDYRKILPIINSKDRFDPKVRSELVEHVVQEHKVTKATVYKLLRRYWQRGQTPNALIPDYKNSGAPGERRSATGTAKIGRAREYGKGEGTKVTPEIERLFRLTIEKHLLNQKGTKTTVAYRRFVDLFAQYFPRIPQEDYPTLRQFRYFYDREYPKAQRLKSRVKAGVYKKDVRPLSSTATSQALGPGSRYEIDATIADIYLVDHHDRQKIIGRPTLYIVIDVFSRMITGFYIGFENPSYVVAMQAFVNACSDKTAICAQHDIEISSSDWPCVGLPDVLLADRGELMSHQVEALVSSFNVRVESAPPRRGDAKGIVESTFRTLQAEFKSFAPGIVEGSRIKSHGETDYRLDASLSVFEFTQIILRTILFRNNHLVMDKYDRDADFPTDLPSIPVQLWQWGMQHRTGSLRAVEQEQLRVALLPRRKVSISSFGVNLWGLYYSGSEILREGWLQRSTDIARPQHLEAAYDPVLVDTIYLFPQVGSRVFWRCNLTERSRQFKGLSFWEVWDIQAQEKHNKANAKQDELTKRRELEAFIQQTIQKANKLTPSTTEPKSTRIKQIKTNKKEAVTSERKKRAEHLKPSSSGDEAKVIPFNAVEADDQEDYSLPTYVPELFQDPPEKDESWVLPGFKQFIVIRG</sequence>
<evidence type="ECO:0000256" key="1">
    <source>
        <dbReference type="SAM" id="MobiDB-lite"/>
    </source>
</evidence>
<gene>
    <name evidence="3" type="ORF">KOF27_00205</name>
</gene>
<dbReference type="Proteomes" id="UP000682358">
    <property type="component" value="Chromosome"/>
</dbReference>
<organism evidence="3 4">
    <name type="scientific">Providencia rettgeri</name>
    <dbReference type="NCBI Taxonomy" id="587"/>
    <lineage>
        <taxon>Bacteria</taxon>
        <taxon>Pseudomonadati</taxon>
        <taxon>Pseudomonadota</taxon>
        <taxon>Gammaproteobacteria</taxon>
        <taxon>Enterobacterales</taxon>
        <taxon>Morganellaceae</taxon>
        <taxon>Providencia</taxon>
    </lineage>
</organism>
<feature type="region of interest" description="Disordered" evidence="1">
    <location>
        <begin position="137"/>
        <end position="160"/>
    </location>
</feature>
<feature type="domain" description="Integrase catalytic" evidence="2">
    <location>
        <begin position="262"/>
        <end position="480"/>
    </location>
</feature>
<evidence type="ECO:0000259" key="2">
    <source>
        <dbReference type="PROSITE" id="PS50994"/>
    </source>
</evidence>
<dbReference type="AlphaFoldDB" id="A0AAJ4NJM2"/>
<dbReference type="GO" id="GO:0015074">
    <property type="term" value="P:DNA integration"/>
    <property type="evidence" value="ECO:0007669"/>
    <property type="project" value="InterPro"/>
</dbReference>
<dbReference type="GO" id="GO:0003676">
    <property type="term" value="F:nucleic acid binding"/>
    <property type="evidence" value="ECO:0007669"/>
    <property type="project" value="InterPro"/>
</dbReference>
<dbReference type="SUPFAM" id="SSF53098">
    <property type="entry name" value="Ribonuclease H-like"/>
    <property type="match status" value="1"/>
</dbReference>
<reference evidence="3" key="1">
    <citation type="submission" date="2021-06" db="EMBL/GenBank/DDBJ databases">
        <title>Emergence of genetically related NDM-1-producing Providencia rettgeri strains in Argentina.</title>
        <authorList>
            <person name="Pasteran F."/>
            <person name="Meo A."/>
            <person name="Gomez S."/>
            <person name="Derdoy L."/>
            <person name="Albronoz E."/>
            <person name="Faccone D."/>
            <person name="Guerriero L."/>
            <person name="Archuby D."/>
            <person name="Tarzia A."/>
            <person name="Lopez M."/>
            <person name="Corso A."/>
        </authorList>
    </citation>
    <scope>NUCLEOTIDE SEQUENCE</scope>
    <source>
        <strain evidence="3">PreM15628</strain>
    </source>
</reference>
<dbReference type="PROSITE" id="PS50994">
    <property type="entry name" value="INTEGRASE"/>
    <property type="match status" value="1"/>
</dbReference>
<proteinExistence type="predicted"/>